<evidence type="ECO:0000256" key="5">
    <source>
        <dbReference type="ARBA" id="ARBA00023136"/>
    </source>
</evidence>
<keyword evidence="2" id="KW-1003">Cell membrane</keyword>
<keyword evidence="5 6" id="KW-0472">Membrane</keyword>
<dbReference type="RefSeq" id="WP_245751277.1">
    <property type="nucleotide sequence ID" value="NZ_FOGD01000002.1"/>
</dbReference>
<dbReference type="GO" id="GO:0005436">
    <property type="term" value="F:sodium:phosphate symporter activity"/>
    <property type="evidence" value="ECO:0007669"/>
    <property type="project" value="InterPro"/>
</dbReference>
<keyword evidence="4 6" id="KW-1133">Transmembrane helix</keyword>
<organism evidence="7 8">
    <name type="scientific">Giesbergeria anulus</name>
    <dbReference type="NCBI Taxonomy" id="180197"/>
    <lineage>
        <taxon>Bacteria</taxon>
        <taxon>Pseudomonadati</taxon>
        <taxon>Pseudomonadota</taxon>
        <taxon>Betaproteobacteria</taxon>
        <taxon>Burkholderiales</taxon>
        <taxon>Comamonadaceae</taxon>
        <taxon>Giesbergeria</taxon>
    </lineage>
</organism>
<reference evidence="7 8" key="1">
    <citation type="submission" date="2016-10" db="EMBL/GenBank/DDBJ databases">
        <authorList>
            <person name="de Groot N.N."/>
        </authorList>
    </citation>
    <scope>NUCLEOTIDE SEQUENCE [LARGE SCALE GENOMIC DNA]</scope>
    <source>
        <strain evidence="7 8">ATCC 35958</strain>
    </source>
</reference>
<evidence type="ECO:0000313" key="8">
    <source>
        <dbReference type="Proteomes" id="UP000199766"/>
    </source>
</evidence>
<dbReference type="PANTHER" id="PTHR10010:SF46">
    <property type="entry name" value="SODIUM-DEPENDENT PHOSPHATE TRANSPORT PROTEIN 2B"/>
    <property type="match status" value="1"/>
</dbReference>
<dbReference type="EMBL" id="FOGD01000002">
    <property type="protein sequence ID" value="SEQ64101.1"/>
    <property type="molecule type" value="Genomic_DNA"/>
</dbReference>
<dbReference type="InterPro" id="IPR003841">
    <property type="entry name" value="Na/Pi_transpt"/>
</dbReference>
<evidence type="ECO:0000256" key="3">
    <source>
        <dbReference type="ARBA" id="ARBA00022692"/>
    </source>
</evidence>
<feature type="transmembrane region" description="Helical" evidence="6">
    <location>
        <begin position="181"/>
        <end position="207"/>
    </location>
</feature>
<name>A0A1H9HP35_9BURK</name>
<keyword evidence="3 6" id="KW-0812">Transmembrane</keyword>
<sequence length="609" mass="64215">MTPAAPSPTMMLIALLGGIGLFLLGMTMLTDGLKLAAGRALERILAAWTRTRLHGLITGILLTALVQSSTAMTVAAIGFVNAGLLTFSSALWVVFGSNLGSSVTGWLVAWIGFKMKIDAFALPFIGIGMALKLTGAGTRRAGLGMALAGFGVLFLGIDMLKNGFAGLGPESLPQLGNDWHGVGLAMLIGLALTIVLQASSATLTLVLTAVAGGMMTVEVGAGMVIGANVGTTLTGILAAIGATANARRLAAAHVLFNVVTAVVAMALLSPLLELIHTMILWAADSGDVVTQLVVFHTVFNFLGVLLMWPLSHWLVQFLLARFDSGHEDLARPRYLDRNVTAVPVLALQALRRELARMGHLSVQLAGHATRLNPLALPWAAAPAHAEQQLARELETVEHLQRAIGDFVGELSRQPMPQDVSSQLPELLRIATHFDTLARVMHHVGLQGWHMPRPEPALASAAPSLLILPNVLQQILTPTSTSGTAPVPTEPTKTPSTDLVVCVVPVFQAAQEFFTTADPEGEQQGPGCTWLLTEAHDNFEDSYQAAKAALLHAGAGGAVDVGAVYDWLARLSDLRRAVEQGYKAAQRLARLSDLAPLPQDSEPAPLTPAA</sequence>
<protein>
    <submittedName>
        <fullName evidence="7">Phosphate:Na+ symporter</fullName>
    </submittedName>
</protein>
<dbReference type="AlphaFoldDB" id="A0A1H9HP35"/>
<evidence type="ECO:0000256" key="4">
    <source>
        <dbReference type="ARBA" id="ARBA00022989"/>
    </source>
</evidence>
<dbReference type="GO" id="GO:0044341">
    <property type="term" value="P:sodium-dependent phosphate transport"/>
    <property type="evidence" value="ECO:0007669"/>
    <property type="project" value="InterPro"/>
</dbReference>
<feature type="transmembrane region" description="Helical" evidence="6">
    <location>
        <begin position="254"/>
        <end position="282"/>
    </location>
</feature>
<feature type="transmembrane region" description="Helical" evidence="6">
    <location>
        <begin position="288"/>
        <end position="308"/>
    </location>
</feature>
<dbReference type="GO" id="GO:0005886">
    <property type="term" value="C:plasma membrane"/>
    <property type="evidence" value="ECO:0007669"/>
    <property type="project" value="UniProtKB-SubCell"/>
</dbReference>
<dbReference type="Pfam" id="PF02690">
    <property type="entry name" value="Na_Pi_cotrans"/>
    <property type="match status" value="2"/>
</dbReference>
<feature type="transmembrane region" description="Helical" evidence="6">
    <location>
        <begin position="219"/>
        <end position="242"/>
    </location>
</feature>
<dbReference type="STRING" id="180197.SAMN02982919_00874"/>
<evidence type="ECO:0000256" key="2">
    <source>
        <dbReference type="ARBA" id="ARBA00022475"/>
    </source>
</evidence>
<evidence type="ECO:0000256" key="6">
    <source>
        <dbReference type="SAM" id="Phobius"/>
    </source>
</evidence>
<feature type="transmembrane region" description="Helical" evidence="6">
    <location>
        <begin position="12"/>
        <end position="33"/>
    </location>
</feature>
<proteinExistence type="predicted"/>
<dbReference type="NCBIfam" id="NF037997">
    <property type="entry name" value="Na_Pi_symport"/>
    <property type="match status" value="1"/>
</dbReference>
<comment type="subcellular location">
    <subcellularLocation>
        <location evidence="1">Cell membrane</location>
        <topology evidence="1">Multi-pass membrane protein</topology>
    </subcellularLocation>
</comment>
<accession>A0A1H9HP35</accession>
<dbReference type="PANTHER" id="PTHR10010">
    <property type="entry name" value="SOLUTE CARRIER FAMILY 34 SODIUM PHOSPHATE , MEMBER 2-RELATED"/>
    <property type="match status" value="1"/>
</dbReference>
<dbReference type="Proteomes" id="UP000199766">
    <property type="component" value="Unassembled WGS sequence"/>
</dbReference>
<feature type="transmembrane region" description="Helical" evidence="6">
    <location>
        <begin position="143"/>
        <end position="160"/>
    </location>
</feature>
<evidence type="ECO:0000313" key="7">
    <source>
        <dbReference type="EMBL" id="SEQ64101.1"/>
    </source>
</evidence>
<gene>
    <name evidence="7" type="ORF">SAMN02982919_00874</name>
</gene>
<evidence type="ECO:0000256" key="1">
    <source>
        <dbReference type="ARBA" id="ARBA00004651"/>
    </source>
</evidence>
<keyword evidence="8" id="KW-1185">Reference proteome</keyword>